<dbReference type="InterPro" id="IPR036526">
    <property type="entry name" value="C-N_Hydrolase_sf"/>
</dbReference>
<evidence type="ECO:0000313" key="5">
    <source>
        <dbReference type="Proteomes" id="UP000266260"/>
    </source>
</evidence>
<accession>A0A398D077</accession>
<feature type="domain" description="CN hydrolase" evidence="2">
    <location>
        <begin position="1"/>
        <end position="249"/>
    </location>
</feature>
<proteinExistence type="predicted"/>
<dbReference type="RefSeq" id="WP_119120503.1">
    <property type="nucleotide sequence ID" value="NZ_QXIT01000146.1"/>
</dbReference>
<dbReference type="Proteomes" id="UP000266489">
    <property type="component" value="Unassembled WGS sequence"/>
</dbReference>
<dbReference type="PANTHER" id="PTHR43674:SF16">
    <property type="entry name" value="CARBON-NITROGEN FAMILY, PUTATIVE (AFU_ORTHOLOGUE AFUA_5G02350)-RELATED"/>
    <property type="match status" value="1"/>
</dbReference>
<dbReference type="EMBL" id="QXIT01000146">
    <property type="protein sequence ID" value="RIE06849.1"/>
    <property type="molecule type" value="Genomic_DNA"/>
</dbReference>
<evidence type="ECO:0000313" key="4">
    <source>
        <dbReference type="EMBL" id="RIE07584.1"/>
    </source>
</evidence>
<dbReference type="Proteomes" id="UP000266260">
    <property type="component" value="Unassembled WGS sequence"/>
</dbReference>
<name>A0A398D077_9BACT</name>
<accession>A0A398D8Y8</accession>
<dbReference type="Gene3D" id="3.60.110.10">
    <property type="entry name" value="Carbon-nitrogen hydrolase"/>
    <property type="match status" value="1"/>
</dbReference>
<evidence type="ECO:0000313" key="6">
    <source>
        <dbReference type="Proteomes" id="UP000266489"/>
    </source>
</evidence>
<reference evidence="5 6" key="1">
    <citation type="submission" date="2018-09" db="EMBL/GenBank/DDBJ databases">
        <title>Discovery and Ecogenomic Context for Candidatus Cryosericales, a Global Caldiserica Order Active in Thawing Permafrost.</title>
        <authorList>
            <person name="Martinez M.A."/>
            <person name="Woodcroft B.J."/>
            <person name="Ignacio Espinoza J.C."/>
            <person name="Zayed A."/>
            <person name="Singleton C.M."/>
            <person name="Boyd J."/>
            <person name="Li Y.-F."/>
            <person name="Purvine S."/>
            <person name="Maughan H."/>
            <person name="Hodgkins S.B."/>
            <person name="Anderson D."/>
            <person name="Sederholm M."/>
            <person name="Temperton B."/>
            <person name="Saleska S.R."/>
            <person name="Tyson G.W."/>
            <person name="Rich V.I."/>
        </authorList>
    </citation>
    <scope>NUCLEOTIDE SEQUENCE [LARGE SCALE GENOMIC DNA]</scope>
    <source>
        <strain evidence="4 6">SMC5</strain>
        <strain evidence="3 5">SMC6</strain>
    </source>
</reference>
<dbReference type="Pfam" id="PF00795">
    <property type="entry name" value="CN_hydrolase"/>
    <property type="match status" value="1"/>
</dbReference>
<dbReference type="AlphaFoldDB" id="A0A398D077"/>
<dbReference type="EMBL" id="QXIU01000227">
    <property type="protein sequence ID" value="RIE07584.1"/>
    <property type="molecule type" value="Genomic_DNA"/>
</dbReference>
<dbReference type="SUPFAM" id="SSF56317">
    <property type="entry name" value="Carbon-nitrogen hydrolase"/>
    <property type="match status" value="1"/>
</dbReference>
<dbReference type="InterPro" id="IPR050345">
    <property type="entry name" value="Aliph_Amidase/BUP"/>
</dbReference>
<dbReference type="PROSITE" id="PS50263">
    <property type="entry name" value="CN_HYDROLASE"/>
    <property type="match status" value="1"/>
</dbReference>
<keyword evidence="1 3" id="KW-0378">Hydrolase</keyword>
<evidence type="ECO:0000313" key="3">
    <source>
        <dbReference type="EMBL" id="RIE06849.1"/>
    </source>
</evidence>
<dbReference type="PANTHER" id="PTHR43674">
    <property type="entry name" value="NITRILASE C965.09-RELATED"/>
    <property type="match status" value="1"/>
</dbReference>
<dbReference type="GO" id="GO:0016811">
    <property type="term" value="F:hydrolase activity, acting on carbon-nitrogen (but not peptide) bonds, in linear amides"/>
    <property type="evidence" value="ECO:0007669"/>
    <property type="project" value="TreeGrafter"/>
</dbReference>
<sequence>MNVSLVVYRVGADTAKNIERMDLAVTQSAKSGAHLVLFSEAATTGLILNNDPRHDLMLGEPVPGPAVTHFADLAKSSRIHIAFGILERDGAALYDTAVLVGPSGDMLLKYRRIDPQWHDQIDDSKLYREGTECPAVDTPIGRFSFVIGGDLFNATVAEQVQEQHPTYLLMPFARHFDSGLCDQKRWETEERQFYVERAQKMAVTTLMVNSKGEKEFDGGSFGGAMVVHANGRITHSLQLGMPGMIVAAI</sequence>
<evidence type="ECO:0000256" key="1">
    <source>
        <dbReference type="ARBA" id="ARBA00022801"/>
    </source>
</evidence>
<keyword evidence="5" id="KW-1185">Reference proteome</keyword>
<gene>
    <name evidence="4" type="ORF">SMC5_09365</name>
    <name evidence="3" type="ORF">SMC6_08235</name>
</gene>
<dbReference type="OrthoDB" id="9811121at2"/>
<dbReference type="CDD" id="cd07197">
    <property type="entry name" value="nitrilase"/>
    <property type="match status" value="1"/>
</dbReference>
<organism evidence="3 5">
    <name type="scientific">Candidatus Cryosericum odellii</name>
    <dbReference type="NCBI Taxonomy" id="2290917"/>
    <lineage>
        <taxon>Bacteria</taxon>
        <taxon>Pseudomonadati</taxon>
        <taxon>Caldisericota/Cryosericota group</taxon>
        <taxon>Candidatus Cryosericota</taxon>
        <taxon>Candidatus Cryosericia</taxon>
        <taxon>Candidatus Cryosericales</taxon>
        <taxon>Candidatus Cryosericaceae</taxon>
        <taxon>Candidatus Cryosericum</taxon>
    </lineage>
</organism>
<dbReference type="InterPro" id="IPR003010">
    <property type="entry name" value="C-N_Hydrolase"/>
</dbReference>
<protein>
    <submittedName>
        <fullName evidence="3">Carbon-nitrogen hydrolase family protein</fullName>
    </submittedName>
</protein>
<comment type="caution">
    <text evidence="3">The sequence shown here is derived from an EMBL/GenBank/DDBJ whole genome shotgun (WGS) entry which is preliminary data.</text>
</comment>
<evidence type="ECO:0000259" key="2">
    <source>
        <dbReference type="PROSITE" id="PS50263"/>
    </source>
</evidence>